<dbReference type="SUPFAM" id="SSF48452">
    <property type="entry name" value="TPR-like"/>
    <property type="match status" value="2"/>
</dbReference>
<protein>
    <recommendedName>
        <fullName evidence="4">Tetratricopeptide repeat protein</fullName>
    </recommendedName>
</protein>
<feature type="compositionally biased region" description="Polar residues" evidence="1">
    <location>
        <begin position="886"/>
        <end position="901"/>
    </location>
</feature>
<feature type="region of interest" description="Disordered" evidence="1">
    <location>
        <begin position="1"/>
        <end position="23"/>
    </location>
</feature>
<dbReference type="Gene3D" id="1.25.40.10">
    <property type="entry name" value="Tetratricopeptide repeat domain"/>
    <property type="match status" value="2"/>
</dbReference>
<evidence type="ECO:0008006" key="4">
    <source>
        <dbReference type="Google" id="ProtNLM"/>
    </source>
</evidence>
<proteinExistence type="predicted"/>
<gene>
    <name evidence="2" type="ORF">Thi970DRAFT_04815</name>
</gene>
<accession>H8Z3X5</accession>
<feature type="compositionally biased region" description="Basic residues" evidence="1">
    <location>
        <begin position="1"/>
        <end position="10"/>
    </location>
</feature>
<dbReference type="RefSeq" id="WP_009151530.1">
    <property type="nucleotide sequence ID" value="NZ_CP121471.1"/>
</dbReference>
<dbReference type="HOGENOM" id="CLU_362406_0_0_6"/>
<keyword evidence="3" id="KW-1185">Reference proteome</keyword>
<dbReference type="STRING" id="631362.Thi970DRAFT_04815"/>
<evidence type="ECO:0000256" key="1">
    <source>
        <dbReference type="SAM" id="MobiDB-lite"/>
    </source>
</evidence>
<dbReference type="OrthoDB" id="9151247at2"/>
<reference evidence="3" key="1">
    <citation type="submission" date="2011-06" db="EMBL/GenBank/DDBJ databases">
        <authorList>
            <consortium name="US DOE Joint Genome Institute (JGI-PGF)"/>
            <person name="Lucas S."/>
            <person name="Han J."/>
            <person name="Lapidus A."/>
            <person name="Cheng J.-F."/>
            <person name="Goodwin L."/>
            <person name="Pitluck S."/>
            <person name="Peters L."/>
            <person name="Land M.L."/>
            <person name="Hauser L."/>
            <person name="Vogl K."/>
            <person name="Liu Z."/>
            <person name="Overmann J."/>
            <person name="Frigaard N.-U."/>
            <person name="Bryant D.A."/>
            <person name="Woyke T.J."/>
        </authorList>
    </citation>
    <scope>NUCLEOTIDE SEQUENCE [LARGE SCALE GENOMIC DNA]</scope>
    <source>
        <strain evidence="3">970</strain>
    </source>
</reference>
<name>H8Z3X5_9GAMM</name>
<feature type="region of interest" description="Disordered" evidence="1">
    <location>
        <begin position="872"/>
        <end position="943"/>
    </location>
</feature>
<evidence type="ECO:0000313" key="2">
    <source>
        <dbReference type="EMBL" id="EIC21127.1"/>
    </source>
</evidence>
<dbReference type="Proteomes" id="UP000002964">
    <property type="component" value="Unassembled WGS sequence"/>
</dbReference>
<organism evidence="2 3">
    <name type="scientific">Thiorhodovibrio frisius</name>
    <dbReference type="NCBI Taxonomy" id="631362"/>
    <lineage>
        <taxon>Bacteria</taxon>
        <taxon>Pseudomonadati</taxon>
        <taxon>Pseudomonadota</taxon>
        <taxon>Gammaproteobacteria</taxon>
        <taxon>Chromatiales</taxon>
        <taxon>Chromatiaceae</taxon>
        <taxon>Thiorhodovibrio</taxon>
    </lineage>
</organism>
<dbReference type="AlphaFoldDB" id="H8Z3X5"/>
<feature type="compositionally biased region" description="Low complexity" evidence="1">
    <location>
        <begin position="918"/>
        <end position="932"/>
    </location>
</feature>
<sequence length="943" mass="104237">MSKKQKKRGPRSGENLHKRNTSVLEQEARAALESGRWRDAIADFKELLKREPRPEWRTALADAYAGRAGELTAKGMLKEALAIWENRAALHDKAPMHLEHAGLLVRLGRMEAVVGALTDNPDSAGSDALAAGQRESLRAQIAAQVVGGHSALLAQLPADDPVRLHAEPALAALHAYCEGRDDDLRAALSAIPFRSPYRDWVQLLKVLQRQTATEPGASQGDAKPVVAQLERVSDSSPFAPLKRALALAVLPDRAFADAAGGATGAEFQVACALRGWPPERLALWQELNRLGPKPGSKPAPRALAKTLYRHIKDLGRNWVRRKALTLAFSDAVTPTSVFDFDIRANVSTWLRECGAPALTTWERELVSAWDAEVDTHGDPFDLIECWRECAQLQMFQSEEARDAQSPLRIALILRRTDRVLKVLERCSASQEPDAFKLAVAEQLEESLRWDPDDRATYLKLIEFFRKARRLKDARRVLELGQKRWPQDLPLLIEAMQTALDGSAFKKAATLAKKVLEIDPINTDVRRRLVGAHFLHAHKQVGNCRLDLARKELVDAQEWASSDEDKDQLSLGLVLVDAMDRRSTDVAVAELKARYGGRGDSLDARVELALACARVRVQASDVFRLLSLNKSKGRGREDLLAALGRLRRHLEDKSPISDDLAATLQKKVFNAAPWRDLSRTELETACDTLHRFGLHLACQKAAEAALKQWPREPILVMYHFQGKYPRGFDYRRRADLSELEDAWQRARDDGDTRTAIRIEKVLPHGPPLRGNFPMPPMFFDDEDEEDEFWPDDLFDAPDVPTPFLDNLDADEMLSNDAVRHMIESIGPVKVMEMLGAPKSVIREAKEMEKALGRQAVIDMVLNAIQGGVDASALLGDSPFPGPGDSEPPSTGSSKARSQSKPKTGSGAKPKPPSKQATKPGSSADGSGPSSDGPNDPPPKQLDLF</sequence>
<dbReference type="eggNOG" id="COG0457">
    <property type="taxonomic scope" value="Bacteria"/>
</dbReference>
<dbReference type="EMBL" id="JH603170">
    <property type="protein sequence ID" value="EIC21127.1"/>
    <property type="molecule type" value="Genomic_DNA"/>
</dbReference>
<feature type="compositionally biased region" description="Pro residues" evidence="1">
    <location>
        <begin position="933"/>
        <end position="943"/>
    </location>
</feature>
<evidence type="ECO:0000313" key="3">
    <source>
        <dbReference type="Proteomes" id="UP000002964"/>
    </source>
</evidence>
<dbReference type="InterPro" id="IPR011990">
    <property type="entry name" value="TPR-like_helical_dom_sf"/>
</dbReference>
<reference evidence="2 3" key="2">
    <citation type="submission" date="2011-11" db="EMBL/GenBank/DDBJ databases">
        <authorList>
            <consortium name="US DOE Joint Genome Institute"/>
            <person name="Lucas S."/>
            <person name="Han J."/>
            <person name="Lapidus A."/>
            <person name="Cheng J.-F."/>
            <person name="Goodwin L."/>
            <person name="Pitluck S."/>
            <person name="Peters L."/>
            <person name="Ovchinnikova G."/>
            <person name="Zhang X."/>
            <person name="Detter J.C."/>
            <person name="Han C."/>
            <person name="Tapia R."/>
            <person name="Land M."/>
            <person name="Hauser L."/>
            <person name="Kyrpides N."/>
            <person name="Ivanova N."/>
            <person name="Pagani I."/>
            <person name="Vogl K."/>
            <person name="Liu Z."/>
            <person name="Overmann J."/>
            <person name="Frigaard N.-U."/>
            <person name="Bryant D."/>
            <person name="Woyke T."/>
        </authorList>
    </citation>
    <scope>NUCLEOTIDE SEQUENCE [LARGE SCALE GENOMIC DNA]</scope>
    <source>
        <strain evidence="2 3">970</strain>
    </source>
</reference>